<accession>A0A2H3CMF1</accession>
<reference evidence="2" key="1">
    <citation type="journal article" date="2017" name="Nat. Ecol. Evol.">
        <title>Genome expansion and lineage-specific genetic innovations in the forest pathogenic fungi Armillaria.</title>
        <authorList>
            <person name="Sipos G."/>
            <person name="Prasanna A.N."/>
            <person name="Walter M.C."/>
            <person name="O'Connor E."/>
            <person name="Balint B."/>
            <person name="Krizsan K."/>
            <person name="Kiss B."/>
            <person name="Hess J."/>
            <person name="Varga T."/>
            <person name="Slot J."/>
            <person name="Riley R."/>
            <person name="Boka B."/>
            <person name="Rigling D."/>
            <person name="Barry K."/>
            <person name="Lee J."/>
            <person name="Mihaltcheva S."/>
            <person name="LaButti K."/>
            <person name="Lipzen A."/>
            <person name="Waldron R."/>
            <person name="Moloney N.M."/>
            <person name="Sperisen C."/>
            <person name="Kredics L."/>
            <person name="Vagvoelgyi C."/>
            <person name="Patrignani A."/>
            <person name="Fitzpatrick D."/>
            <person name="Nagy I."/>
            <person name="Doyle S."/>
            <person name="Anderson J.B."/>
            <person name="Grigoriev I.V."/>
            <person name="Gueldener U."/>
            <person name="Muensterkoetter M."/>
            <person name="Nagy L.G."/>
        </authorList>
    </citation>
    <scope>NUCLEOTIDE SEQUENCE [LARGE SCALE GENOMIC DNA]</scope>
    <source>
        <strain evidence="2">Ar21-2</strain>
    </source>
</reference>
<evidence type="ECO:0000313" key="1">
    <source>
        <dbReference type="EMBL" id="PBK79578.1"/>
    </source>
</evidence>
<organism evidence="1 2">
    <name type="scientific">Armillaria gallica</name>
    <name type="common">Bulbous honey fungus</name>
    <name type="synonym">Armillaria bulbosa</name>
    <dbReference type="NCBI Taxonomy" id="47427"/>
    <lineage>
        <taxon>Eukaryota</taxon>
        <taxon>Fungi</taxon>
        <taxon>Dikarya</taxon>
        <taxon>Basidiomycota</taxon>
        <taxon>Agaricomycotina</taxon>
        <taxon>Agaricomycetes</taxon>
        <taxon>Agaricomycetidae</taxon>
        <taxon>Agaricales</taxon>
        <taxon>Marasmiineae</taxon>
        <taxon>Physalacriaceae</taxon>
        <taxon>Armillaria</taxon>
    </lineage>
</organism>
<dbReference type="InParanoid" id="A0A2H3CMF1"/>
<dbReference type="EMBL" id="KZ293769">
    <property type="protein sequence ID" value="PBK79578.1"/>
    <property type="molecule type" value="Genomic_DNA"/>
</dbReference>
<protein>
    <submittedName>
        <fullName evidence="1">Uncharacterized protein</fullName>
    </submittedName>
</protein>
<evidence type="ECO:0000313" key="2">
    <source>
        <dbReference type="Proteomes" id="UP000217790"/>
    </source>
</evidence>
<proteinExistence type="predicted"/>
<keyword evidence="2" id="KW-1185">Reference proteome</keyword>
<name>A0A2H3CMF1_ARMGA</name>
<sequence length="195" mass="22044">MTLDNIKSGESSLPQNALASSAPDSVSKAVGTLFHWADFYQLPVANDITTGTKWIDTLWEVLHCTTPASYHASGSFAFSSRSLINRLTKNFWDHGLLIQLPHVRTKTLYVIYDILEYYGQLEIVCPRLINDILQEIKDGNSGSMSFSVSIRHLWNTRLVRSGYDDNRYLYVFALTIYSSMTPETSSPTNFSNSWS</sequence>
<gene>
    <name evidence="1" type="ORF">ARMGADRAFT_1092985</name>
</gene>
<dbReference type="Proteomes" id="UP000217790">
    <property type="component" value="Unassembled WGS sequence"/>
</dbReference>
<dbReference type="AlphaFoldDB" id="A0A2H3CMF1"/>